<dbReference type="InterPro" id="IPR023210">
    <property type="entry name" value="NADP_OxRdtase_dom"/>
</dbReference>
<dbReference type="OrthoDB" id="37537at2759"/>
<gene>
    <name evidence="3" type="ORF">ATEG_04412</name>
</gene>
<protein>
    <recommendedName>
        <fullName evidence="2">NADP-dependent oxidoreductase domain-containing protein</fullName>
    </recommendedName>
</protein>
<evidence type="ECO:0000313" key="4">
    <source>
        <dbReference type="Proteomes" id="UP000007963"/>
    </source>
</evidence>
<organism evidence="3 4">
    <name type="scientific">Aspergillus terreus (strain NIH 2624 / FGSC A1156)</name>
    <dbReference type="NCBI Taxonomy" id="341663"/>
    <lineage>
        <taxon>Eukaryota</taxon>
        <taxon>Fungi</taxon>
        <taxon>Dikarya</taxon>
        <taxon>Ascomycota</taxon>
        <taxon>Pezizomycotina</taxon>
        <taxon>Eurotiomycetes</taxon>
        <taxon>Eurotiomycetidae</taxon>
        <taxon>Eurotiales</taxon>
        <taxon>Aspergillaceae</taxon>
        <taxon>Aspergillus</taxon>
        <taxon>Aspergillus subgen. Circumdati</taxon>
    </lineage>
</organism>
<dbReference type="Gene3D" id="3.20.20.100">
    <property type="entry name" value="NADP-dependent oxidoreductase domain"/>
    <property type="match status" value="1"/>
</dbReference>
<keyword evidence="1" id="KW-0560">Oxidoreductase</keyword>
<dbReference type="GO" id="GO:0016491">
    <property type="term" value="F:oxidoreductase activity"/>
    <property type="evidence" value="ECO:0007669"/>
    <property type="project" value="UniProtKB-KW"/>
</dbReference>
<dbReference type="eggNOG" id="KOG1575">
    <property type="taxonomic scope" value="Eukaryota"/>
</dbReference>
<evidence type="ECO:0000313" key="3">
    <source>
        <dbReference type="EMBL" id="EAU34859.1"/>
    </source>
</evidence>
<dbReference type="EMBL" id="CH476599">
    <property type="protein sequence ID" value="EAU34859.1"/>
    <property type="molecule type" value="Genomic_DNA"/>
</dbReference>
<dbReference type="STRING" id="341663.Q0CPH2"/>
<evidence type="ECO:0000259" key="2">
    <source>
        <dbReference type="Pfam" id="PF00248"/>
    </source>
</evidence>
<dbReference type="InterPro" id="IPR050791">
    <property type="entry name" value="Aldo-Keto_reductase"/>
</dbReference>
<dbReference type="RefSeq" id="XP_001213590.1">
    <property type="nucleotide sequence ID" value="XM_001213590.1"/>
</dbReference>
<dbReference type="VEuPathDB" id="FungiDB:ATEG_04412"/>
<dbReference type="Pfam" id="PF00248">
    <property type="entry name" value="Aldo_ket_red"/>
    <property type="match status" value="1"/>
</dbReference>
<dbReference type="AlphaFoldDB" id="Q0CPH2"/>
<dbReference type="PRINTS" id="PR00069">
    <property type="entry name" value="ALDKETRDTASE"/>
</dbReference>
<dbReference type="HOGENOM" id="CLU_023205_2_1_1"/>
<feature type="domain" description="NADP-dependent oxidoreductase" evidence="2">
    <location>
        <begin position="19"/>
        <end position="313"/>
    </location>
</feature>
<dbReference type="GO" id="GO:0005737">
    <property type="term" value="C:cytoplasm"/>
    <property type="evidence" value="ECO:0007669"/>
    <property type="project" value="TreeGrafter"/>
</dbReference>
<dbReference type="PANTHER" id="PTHR43625:SF40">
    <property type="entry name" value="ALDO-KETO REDUCTASE YAKC [NADP(+)]"/>
    <property type="match status" value="1"/>
</dbReference>
<dbReference type="GeneID" id="4320411"/>
<dbReference type="OMA" id="FIPWAPL"/>
<evidence type="ECO:0000256" key="1">
    <source>
        <dbReference type="ARBA" id="ARBA00023002"/>
    </source>
</evidence>
<dbReference type="Proteomes" id="UP000007963">
    <property type="component" value="Unassembled WGS sequence"/>
</dbReference>
<dbReference type="SUPFAM" id="SSF51430">
    <property type="entry name" value="NAD(P)-linked oxidoreductase"/>
    <property type="match status" value="1"/>
</dbReference>
<dbReference type="PANTHER" id="PTHR43625">
    <property type="entry name" value="AFLATOXIN B1 ALDEHYDE REDUCTASE"/>
    <property type="match status" value="1"/>
</dbReference>
<proteinExistence type="predicted"/>
<reference evidence="4" key="1">
    <citation type="submission" date="2005-09" db="EMBL/GenBank/DDBJ databases">
        <title>Annotation of the Aspergillus terreus NIH2624 genome.</title>
        <authorList>
            <person name="Birren B.W."/>
            <person name="Lander E.S."/>
            <person name="Galagan J.E."/>
            <person name="Nusbaum C."/>
            <person name="Devon K."/>
            <person name="Henn M."/>
            <person name="Ma L.-J."/>
            <person name="Jaffe D.B."/>
            <person name="Butler J."/>
            <person name="Alvarez P."/>
            <person name="Gnerre S."/>
            <person name="Grabherr M."/>
            <person name="Kleber M."/>
            <person name="Mauceli E.W."/>
            <person name="Brockman W."/>
            <person name="Rounsley S."/>
            <person name="Young S.K."/>
            <person name="LaButti K."/>
            <person name="Pushparaj V."/>
            <person name="DeCaprio D."/>
            <person name="Crawford M."/>
            <person name="Koehrsen M."/>
            <person name="Engels R."/>
            <person name="Montgomery P."/>
            <person name="Pearson M."/>
            <person name="Howarth C."/>
            <person name="Larson L."/>
            <person name="Luoma S."/>
            <person name="White J."/>
            <person name="Alvarado L."/>
            <person name="Kodira C.D."/>
            <person name="Zeng Q."/>
            <person name="Oleary S."/>
            <person name="Yandava C."/>
            <person name="Denning D.W."/>
            <person name="Nierman W.C."/>
            <person name="Milne T."/>
            <person name="Madden K."/>
        </authorList>
    </citation>
    <scope>NUCLEOTIDE SEQUENCE [LARGE SCALE GENOMIC DNA]</scope>
    <source>
        <strain evidence="4">NIH 2624 / FGSC A1156</strain>
    </source>
</reference>
<accession>Q0CPH2</accession>
<dbReference type="InterPro" id="IPR036812">
    <property type="entry name" value="NAD(P)_OxRdtase_dom_sf"/>
</dbReference>
<sequence>MSLSSRSVGQHGPKVPAVGLGFGSLAGFYGAPGTLDERLALLDHAHATGLRFWDLADIYGDSEDVVGEWFKRSGKRDDIFLGTKFGLQRQPDGKHAFRSDPEYVKEACEKSLQRLGVDSIDLYYCHRVDGVTPIEKTIEAMVELKNQGKIRYIGLSEVSVATLRRAHAVHPIAALQMEYSLFCLDIEESTSGILKTCRELGITVVAFSPIGRGVLTGQFQSYADIPEGDLRRMYPKYAETNFPKIMELVQGLKKVADAHGSTPAQVALAWLLAQGEDIIPIPGTKSTARMDENAASAQIRLSDQEVQEIRTLAEQTKVEGTRYPAAVMATLCDDTPPFNTS</sequence>
<name>Q0CPH2_ASPTN</name>
<dbReference type="InterPro" id="IPR020471">
    <property type="entry name" value="AKR"/>
</dbReference>